<evidence type="ECO:0000256" key="1">
    <source>
        <dbReference type="ARBA" id="ARBA00004123"/>
    </source>
</evidence>
<dbReference type="Pfam" id="PF20168">
    <property type="entry name" value="PDS5"/>
    <property type="match status" value="1"/>
</dbReference>
<dbReference type="Proteomes" id="UP000775213">
    <property type="component" value="Unassembled WGS sequence"/>
</dbReference>
<sequence>MGVSLVSNIEERSSGRAPLACIWDGTEQSQVKASSHICATARDEKSCVWIVAMTYNGSIGLDLHSCHPGPLGNIGFGLSLCPCVQLREEQCSSWSSALYVSSWEPSGEEQAGALIRAKEVEPLCVRSYVRRSRTERWEESCRSFLRACLRRVERLDQWFCVRLQGIENLEPLLLYLRPLSCSSVQMLPDDLMLEDGVKDIGNKLVSLPSNLQWLLLLLDKAENLLSRMKQSPSTSMLITVQPAMKALIAKDLLGHLEMDVKVSITFFFSKMTKIITQDAPYDDDIIKEIFGLIVRAFKNLDEMSIRSFSKRVSILEIVAKVRSYVLMLDLDCDDLILEIFLYFVKTIRSKHSGTVYSSMETIMILVLEETESIYEGEIFHPEKSVAAADGSSKMVTNNRSFQNGNGVSMAAKQKAEFHHHSGKSRVNTEYSLDSSTTKPNRTSDLSSHNGIRNALLQLSISNDHYGVGNKKKARSNSYKKLASNGGRNGSKKKVRVRFPKNKLSAGTKK</sequence>
<dbReference type="EMBL" id="JAGFBR010000006">
    <property type="protein sequence ID" value="KAH0466153.1"/>
    <property type="molecule type" value="Genomic_DNA"/>
</dbReference>
<organism evidence="6 7">
    <name type="scientific">Dendrobium chrysotoxum</name>
    <name type="common">Orchid</name>
    <dbReference type="NCBI Taxonomy" id="161865"/>
    <lineage>
        <taxon>Eukaryota</taxon>
        <taxon>Viridiplantae</taxon>
        <taxon>Streptophyta</taxon>
        <taxon>Embryophyta</taxon>
        <taxon>Tracheophyta</taxon>
        <taxon>Spermatophyta</taxon>
        <taxon>Magnoliopsida</taxon>
        <taxon>Liliopsida</taxon>
        <taxon>Asparagales</taxon>
        <taxon>Orchidaceae</taxon>
        <taxon>Epidendroideae</taxon>
        <taxon>Malaxideae</taxon>
        <taxon>Dendrobiinae</taxon>
        <taxon>Dendrobium</taxon>
    </lineage>
</organism>
<evidence type="ECO:0000256" key="2">
    <source>
        <dbReference type="ARBA" id="ARBA00022763"/>
    </source>
</evidence>
<keyword evidence="3" id="KW-0234">DNA repair</keyword>
<dbReference type="PANTHER" id="PTHR12663:SF3">
    <property type="entry name" value="SISTER CHROMATID COHESION PROTEIN PDS5 HOMOLOG C"/>
    <property type="match status" value="1"/>
</dbReference>
<keyword evidence="2" id="KW-0227">DNA damage</keyword>
<evidence type="ECO:0000313" key="6">
    <source>
        <dbReference type="EMBL" id="KAH0466153.1"/>
    </source>
</evidence>
<protein>
    <submittedName>
        <fullName evidence="6">Uncharacterized protein</fullName>
    </submittedName>
</protein>
<keyword evidence="7" id="KW-1185">Reference proteome</keyword>
<dbReference type="AlphaFoldDB" id="A0AAV7HDN4"/>
<dbReference type="GO" id="GO:0007064">
    <property type="term" value="P:mitotic sister chromatid cohesion"/>
    <property type="evidence" value="ECO:0007669"/>
    <property type="project" value="InterPro"/>
</dbReference>
<proteinExistence type="predicted"/>
<feature type="compositionally biased region" description="Basic residues" evidence="5">
    <location>
        <begin position="489"/>
        <end position="500"/>
    </location>
</feature>
<dbReference type="GO" id="GO:0006281">
    <property type="term" value="P:DNA repair"/>
    <property type="evidence" value="ECO:0007669"/>
    <property type="project" value="UniProtKB-KW"/>
</dbReference>
<feature type="compositionally biased region" description="Polar residues" evidence="5">
    <location>
        <begin position="424"/>
        <end position="448"/>
    </location>
</feature>
<evidence type="ECO:0000256" key="5">
    <source>
        <dbReference type="SAM" id="MobiDB-lite"/>
    </source>
</evidence>
<feature type="region of interest" description="Disordered" evidence="5">
    <location>
        <begin position="465"/>
        <end position="509"/>
    </location>
</feature>
<gene>
    <name evidence="6" type="ORF">IEQ34_006256</name>
</gene>
<reference evidence="6 7" key="1">
    <citation type="journal article" date="2021" name="Hortic Res">
        <title>Chromosome-scale assembly of the Dendrobium chrysotoxum genome enhances the understanding of orchid evolution.</title>
        <authorList>
            <person name="Zhang Y."/>
            <person name="Zhang G.Q."/>
            <person name="Zhang D."/>
            <person name="Liu X.D."/>
            <person name="Xu X.Y."/>
            <person name="Sun W.H."/>
            <person name="Yu X."/>
            <person name="Zhu X."/>
            <person name="Wang Z.W."/>
            <person name="Zhao X."/>
            <person name="Zhong W.Y."/>
            <person name="Chen H."/>
            <person name="Yin W.L."/>
            <person name="Huang T."/>
            <person name="Niu S.C."/>
            <person name="Liu Z.J."/>
        </authorList>
    </citation>
    <scope>NUCLEOTIDE SEQUENCE [LARGE SCALE GENOMIC DNA]</scope>
    <source>
        <strain evidence="6">Lindl</strain>
    </source>
</reference>
<dbReference type="PANTHER" id="PTHR12663">
    <property type="entry name" value="ANDROGEN INDUCED INHIBITOR OF PROLIFERATION AS3 / PDS5-RELATED"/>
    <property type="match status" value="1"/>
</dbReference>
<evidence type="ECO:0000256" key="3">
    <source>
        <dbReference type="ARBA" id="ARBA00023204"/>
    </source>
</evidence>
<keyword evidence="4" id="KW-0539">Nucleus</keyword>
<comment type="caution">
    <text evidence="6">The sequence shown here is derived from an EMBL/GenBank/DDBJ whole genome shotgun (WGS) entry which is preliminary data.</text>
</comment>
<dbReference type="InterPro" id="IPR039776">
    <property type="entry name" value="Pds5"/>
</dbReference>
<feature type="region of interest" description="Disordered" evidence="5">
    <location>
        <begin position="412"/>
        <end position="448"/>
    </location>
</feature>
<dbReference type="GO" id="GO:0005634">
    <property type="term" value="C:nucleus"/>
    <property type="evidence" value="ECO:0007669"/>
    <property type="project" value="UniProtKB-SubCell"/>
</dbReference>
<evidence type="ECO:0000256" key="4">
    <source>
        <dbReference type="ARBA" id="ARBA00023242"/>
    </source>
</evidence>
<comment type="subcellular location">
    <subcellularLocation>
        <location evidence="1">Nucleus</location>
    </subcellularLocation>
</comment>
<name>A0AAV7HDN4_DENCH</name>
<evidence type="ECO:0000313" key="7">
    <source>
        <dbReference type="Proteomes" id="UP000775213"/>
    </source>
</evidence>
<dbReference type="GO" id="GO:0000785">
    <property type="term" value="C:chromatin"/>
    <property type="evidence" value="ECO:0007669"/>
    <property type="project" value="TreeGrafter"/>
</dbReference>
<accession>A0AAV7HDN4</accession>